<dbReference type="Pfam" id="PF00877">
    <property type="entry name" value="NLPC_P60"/>
    <property type="match status" value="1"/>
</dbReference>
<keyword evidence="2" id="KW-0645">Protease</keyword>
<evidence type="ECO:0000313" key="8">
    <source>
        <dbReference type="Proteomes" id="UP000323732"/>
    </source>
</evidence>
<dbReference type="InterPro" id="IPR000064">
    <property type="entry name" value="NLP_P60_dom"/>
</dbReference>
<proteinExistence type="inferred from homology"/>
<dbReference type="GO" id="GO:0006508">
    <property type="term" value="P:proteolysis"/>
    <property type="evidence" value="ECO:0007669"/>
    <property type="project" value="UniProtKB-KW"/>
</dbReference>
<dbReference type="InterPro" id="IPR038765">
    <property type="entry name" value="Papain-like_cys_pep_sf"/>
</dbReference>
<gene>
    <name evidence="7" type="ORF">FZD47_09750</name>
</gene>
<keyword evidence="5" id="KW-0732">Signal</keyword>
<dbReference type="GO" id="GO:0008234">
    <property type="term" value="F:cysteine-type peptidase activity"/>
    <property type="evidence" value="ECO:0007669"/>
    <property type="project" value="UniProtKB-KW"/>
</dbReference>
<dbReference type="PANTHER" id="PTHR47053">
    <property type="entry name" value="MUREIN DD-ENDOPEPTIDASE MEPH-RELATED"/>
    <property type="match status" value="1"/>
</dbReference>
<dbReference type="PROSITE" id="PS51935">
    <property type="entry name" value="NLPC_P60"/>
    <property type="match status" value="1"/>
</dbReference>
<dbReference type="InterPro" id="IPR051202">
    <property type="entry name" value="Peptidase_C40"/>
</dbReference>
<evidence type="ECO:0000256" key="2">
    <source>
        <dbReference type="ARBA" id="ARBA00022670"/>
    </source>
</evidence>
<organism evidence="7 8">
    <name type="scientific">Bacillus infantis</name>
    <dbReference type="NCBI Taxonomy" id="324767"/>
    <lineage>
        <taxon>Bacteria</taxon>
        <taxon>Bacillati</taxon>
        <taxon>Bacillota</taxon>
        <taxon>Bacilli</taxon>
        <taxon>Bacillales</taxon>
        <taxon>Bacillaceae</taxon>
        <taxon>Bacillus</taxon>
    </lineage>
</organism>
<dbReference type="EMBL" id="VTES01000003">
    <property type="protein sequence ID" value="TYS63791.1"/>
    <property type="molecule type" value="Genomic_DNA"/>
</dbReference>
<comment type="caution">
    <text evidence="7">The sequence shown here is derived from an EMBL/GenBank/DDBJ whole genome shotgun (WGS) entry which is preliminary data.</text>
</comment>
<evidence type="ECO:0000259" key="6">
    <source>
        <dbReference type="PROSITE" id="PS51935"/>
    </source>
</evidence>
<keyword evidence="4" id="KW-0788">Thiol protease</keyword>
<evidence type="ECO:0000256" key="3">
    <source>
        <dbReference type="ARBA" id="ARBA00022801"/>
    </source>
</evidence>
<keyword evidence="3" id="KW-0378">Hydrolase</keyword>
<evidence type="ECO:0000256" key="1">
    <source>
        <dbReference type="ARBA" id="ARBA00007074"/>
    </source>
</evidence>
<sequence length="239" mass="26494">MRRLAKLVLSASLVLPIFAGAATAQASSLNEDIVSYSKNLIGIPYVYGGATTSGFDCSGFLRYVYSQYNVDLPRISSDQFSAGTPVEKSDLQPGDAVFFETYKPGPSHSGIYIGDSQFIHADATKGISISSIEDPYYWKSRYLGAKRYVQEAPKAASLHADGNFRGLAVKSGQIGIVEIKKPINLWKRNSSNKLEMVRILKPGEKYRVYVYDTMYGGQYGLGISMYITNMPEHIDYYEL</sequence>
<evidence type="ECO:0000256" key="5">
    <source>
        <dbReference type="SAM" id="SignalP"/>
    </source>
</evidence>
<dbReference type="PANTHER" id="PTHR47053:SF1">
    <property type="entry name" value="MUREIN DD-ENDOPEPTIDASE MEPH-RELATED"/>
    <property type="match status" value="1"/>
</dbReference>
<feature type="domain" description="NlpC/P60" evidence="6">
    <location>
        <begin position="27"/>
        <end position="149"/>
    </location>
</feature>
<feature type="signal peptide" evidence="5">
    <location>
        <begin position="1"/>
        <end position="21"/>
    </location>
</feature>
<dbReference type="AlphaFoldDB" id="A0A5D4SM53"/>
<feature type="chain" id="PRO_5039533217" evidence="5">
    <location>
        <begin position="22"/>
        <end position="239"/>
    </location>
</feature>
<comment type="similarity">
    <text evidence="1">Belongs to the peptidase C40 family.</text>
</comment>
<evidence type="ECO:0000256" key="4">
    <source>
        <dbReference type="ARBA" id="ARBA00022807"/>
    </source>
</evidence>
<reference evidence="7 8" key="1">
    <citation type="submission" date="2019-08" db="EMBL/GenBank/DDBJ databases">
        <title>Bacillus genomes from the desert of Cuatro Cienegas, Coahuila.</title>
        <authorList>
            <person name="Olmedo-Alvarez G."/>
        </authorList>
    </citation>
    <scope>NUCLEOTIDE SEQUENCE [LARGE SCALE GENOMIC DNA]</scope>
    <source>
        <strain evidence="7 8">CH37_1T</strain>
    </source>
</reference>
<name>A0A5D4SM53_9BACI</name>
<dbReference type="RefSeq" id="WP_148949706.1">
    <property type="nucleotide sequence ID" value="NZ_VTES01000003.1"/>
</dbReference>
<accession>A0A5D4SM53</accession>
<protein>
    <submittedName>
        <fullName evidence="7">NlpC/P60 family protein</fullName>
    </submittedName>
</protein>
<dbReference type="Proteomes" id="UP000323732">
    <property type="component" value="Unassembled WGS sequence"/>
</dbReference>
<dbReference type="SUPFAM" id="SSF54001">
    <property type="entry name" value="Cysteine proteinases"/>
    <property type="match status" value="1"/>
</dbReference>
<dbReference type="Gene3D" id="3.90.1720.10">
    <property type="entry name" value="endopeptidase domain like (from Nostoc punctiforme)"/>
    <property type="match status" value="1"/>
</dbReference>
<evidence type="ECO:0000313" key="7">
    <source>
        <dbReference type="EMBL" id="TYS63791.1"/>
    </source>
</evidence>